<organism evidence="1 2">
    <name type="scientific">Pistacia atlantica</name>
    <dbReference type="NCBI Taxonomy" id="434234"/>
    <lineage>
        <taxon>Eukaryota</taxon>
        <taxon>Viridiplantae</taxon>
        <taxon>Streptophyta</taxon>
        <taxon>Embryophyta</taxon>
        <taxon>Tracheophyta</taxon>
        <taxon>Spermatophyta</taxon>
        <taxon>Magnoliopsida</taxon>
        <taxon>eudicotyledons</taxon>
        <taxon>Gunneridae</taxon>
        <taxon>Pentapetalae</taxon>
        <taxon>rosids</taxon>
        <taxon>malvids</taxon>
        <taxon>Sapindales</taxon>
        <taxon>Anacardiaceae</taxon>
        <taxon>Pistacia</taxon>
    </lineage>
</organism>
<reference evidence="2" key="1">
    <citation type="journal article" date="2023" name="G3 (Bethesda)">
        <title>Genome assembly and association tests identify interacting loci associated with vigor, precocity, and sex in interspecific pistachio rootstocks.</title>
        <authorList>
            <person name="Palmer W."/>
            <person name="Jacygrad E."/>
            <person name="Sagayaradj S."/>
            <person name="Cavanaugh K."/>
            <person name="Han R."/>
            <person name="Bertier L."/>
            <person name="Beede B."/>
            <person name="Kafkas S."/>
            <person name="Golino D."/>
            <person name="Preece J."/>
            <person name="Michelmore R."/>
        </authorList>
    </citation>
    <scope>NUCLEOTIDE SEQUENCE [LARGE SCALE GENOMIC DNA]</scope>
</reference>
<dbReference type="EMBL" id="CM047908">
    <property type="protein sequence ID" value="KAJ0082255.1"/>
    <property type="molecule type" value="Genomic_DNA"/>
</dbReference>
<evidence type="ECO:0000313" key="2">
    <source>
        <dbReference type="Proteomes" id="UP001164250"/>
    </source>
</evidence>
<gene>
    <name evidence="1" type="ORF">Patl1_12125</name>
</gene>
<dbReference type="Proteomes" id="UP001164250">
    <property type="component" value="Chromosome 12"/>
</dbReference>
<keyword evidence="2" id="KW-1185">Reference proteome</keyword>
<accession>A0ACC1A5M0</accession>
<sequence>MENEKRAELVSFLKAVPSVEFCCVYGSTLHPNNKDKSAMVDYILGVPDPLQWHSQNLKMNADHYASWLRLLGGAKLITQIADEIGVGVHFNSFVTWNDKMLKYGVVGMHDLVQDMLNWERFYLSGRLQKPVCLPDFPLFF</sequence>
<proteinExistence type="predicted"/>
<name>A0ACC1A5M0_9ROSI</name>
<protein>
    <submittedName>
        <fullName evidence="1">Uncharacterized protein</fullName>
    </submittedName>
</protein>
<evidence type="ECO:0000313" key="1">
    <source>
        <dbReference type="EMBL" id="KAJ0082255.1"/>
    </source>
</evidence>
<comment type="caution">
    <text evidence="1">The sequence shown here is derived from an EMBL/GenBank/DDBJ whole genome shotgun (WGS) entry which is preliminary data.</text>
</comment>